<dbReference type="PANTHER" id="PTHR42928">
    <property type="entry name" value="TRICARBOXYLATE-BINDING PROTEIN"/>
    <property type="match status" value="1"/>
</dbReference>
<organism evidence="3 4">
    <name type="scientific">Xanthobacter tagetidis</name>
    <dbReference type="NCBI Taxonomy" id="60216"/>
    <lineage>
        <taxon>Bacteria</taxon>
        <taxon>Pseudomonadati</taxon>
        <taxon>Pseudomonadota</taxon>
        <taxon>Alphaproteobacteria</taxon>
        <taxon>Hyphomicrobiales</taxon>
        <taxon>Xanthobacteraceae</taxon>
        <taxon>Xanthobacter</taxon>
    </lineage>
</organism>
<dbReference type="Gene3D" id="3.40.190.10">
    <property type="entry name" value="Periplasmic binding protein-like II"/>
    <property type="match status" value="1"/>
</dbReference>
<dbReference type="SUPFAM" id="SSF53850">
    <property type="entry name" value="Periplasmic binding protein-like II"/>
    <property type="match status" value="1"/>
</dbReference>
<reference evidence="3 4" key="1">
    <citation type="submission" date="2018-10" db="EMBL/GenBank/DDBJ databases">
        <title>Xanthobacter tagetidis genome sequencing and assembly.</title>
        <authorList>
            <person name="Maclea K.S."/>
            <person name="Goen A.E."/>
            <person name="Fatima S.A."/>
        </authorList>
    </citation>
    <scope>NUCLEOTIDE SEQUENCE [LARGE SCALE GENOMIC DNA]</scope>
    <source>
        <strain evidence="3 4">ATCC 700314</strain>
    </source>
</reference>
<proteinExistence type="inferred from homology"/>
<dbReference type="PIRSF" id="PIRSF017082">
    <property type="entry name" value="YflP"/>
    <property type="match status" value="1"/>
</dbReference>
<feature type="chain" id="PRO_5018268369" evidence="2">
    <location>
        <begin position="24"/>
        <end position="327"/>
    </location>
</feature>
<sequence length="327" mass="34229">MLRISRAAVALALAALCATGVVAQGRADDFPTKPIRWIVPFSPGGATDIVARVVGQKMQEAWGQPVVVENKPGAGGTLATELIARAAPDGYTIGGISLNFTMYPFLYPSFPFNIQKDFTPITLVARIPSILVVTPAMPVNSVEDLIRAAKASPGKIGFASGGGVGTGGHVAGELFKKMTGVEMTHIPYKGGGPATADLIGGHVQTSFATTTSIVEAIRANKVRPIAVTSATRFPLFPDLPTVAESGVPGFVTEEMQGIIGPAGMPKPIVDKLNREIVRILNLPEVRDRLVNLGATPVAGTPAEFADYLRTESAKWAEVFKGSGITAE</sequence>
<comment type="similarity">
    <text evidence="1">Belongs to the UPF0065 (bug) family.</text>
</comment>
<gene>
    <name evidence="3" type="ORF">D9R14_18080</name>
</gene>
<dbReference type="InterPro" id="IPR042100">
    <property type="entry name" value="Bug_dom1"/>
</dbReference>
<keyword evidence="4" id="KW-1185">Reference proteome</keyword>
<feature type="signal peptide" evidence="2">
    <location>
        <begin position="1"/>
        <end position="23"/>
    </location>
</feature>
<dbReference type="AlphaFoldDB" id="A0A3L7A5T2"/>
<dbReference type="Pfam" id="PF03401">
    <property type="entry name" value="TctC"/>
    <property type="match status" value="1"/>
</dbReference>
<evidence type="ECO:0000256" key="1">
    <source>
        <dbReference type="ARBA" id="ARBA00006987"/>
    </source>
</evidence>
<protein>
    <submittedName>
        <fullName evidence="3">Tripartite tricarboxylate transporter substrate binding protein</fullName>
    </submittedName>
</protein>
<dbReference type="OrthoDB" id="8443386at2"/>
<dbReference type="CDD" id="cd13578">
    <property type="entry name" value="PBP2_Bug27"/>
    <property type="match status" value="1"/>
</dbReference>
<keyword evidence="2" id="KW-0732">Signal</keyword>
<name>A0A3L7A5T2_9HYPH</name>
<accession>A0A3L7A5T2</accession>
<dbReference type="RefSeq" id="WP_121624746.1">
    <property type="nucleotide sequence ID" value="NZ_JACIIW010000005.1"/>
</dbReference>
<dbReference type="InterPro" id="IPR005064">
    <property type="entry name" value="BUG"/>
</dbReference>
<evidence type="ECO:0000313" key="3">
    <source>
        <dbReference type="EMBL" id="RLP74911.1"/>
    </source>
</evidence>
<evidence type="ECO:0000313" key="4">
    <source>
        <dbReference type="Proteomes" id="UP000269692"/>
    </source>
</evidence>
<dbReference type="EMBL" id="RCTF01000017">
    <property type="protein sequence ID" value="RLP74911.1"/>
    <property type="molecule type" value="Genomic_DNA"/>
</dbReference>
<evidence type="ECO:0000256" key="2">
    <source>
        <dbReference type="SAM" id="SignalP"/>
    </source>
</evidence>
<dbReference type="PANTHER" id="PTHR42928:SF5">
    <property type="entry name" value="BLR1237 PROTEIN"/>
    <property type="match status" value="1"/>
</dbReference>
<comment type="caution">
    <text evidence="3">The sequence shown here is derived from an EMBL/GenBank/DDBJ whole genome shotgun (WGS) entry which is preliminary data.</text>
</comment>
<dbReference type="Gene3D" id="3.40.190.150">
    <property type="entry name" value="Bordetella uptake gene, domain 1"/>
    <property type="match status" value="1"/>
</dbReference>
<dbReference type="Proteomes" id="UP000269692">
    <property type="component" value="Unassembled WGS sequence"/>
</dbReference>